<dbReference type="Gene3D" id="2.40.128.20">
    <property type="match status" value="1"/>
</dbReference>
<evidence type="ECO:0000313" key="7">
    <source>
        <dbReference type="Proteomes" id="UP000447876"/>
    </source>
</evidence>
<dbReference type="GO" id="GO:0008270">
    <property type="term" value="F:zinc ion binding"/>
    <property type="evidence" value="ECO:0007669"/>
    <property type="project" value="InterPro"/>
</dbReference>
<feature type="region of interest" description="Disordered" evidence="3">
    <location>
        <begin position="44"/>
        <end position="70"/>
    </location>
</feature>
<dbReference type="OrthoDB" id="9810636at2"/>
<proteinExistence type="predicted"/>
<keyword evidence="1 4" id="KW-0732">Signal</keyword>
<feature type="chain" id="PRO_5039399936" evidence="4">
    <location>
        <begin position="24"/>
        <end position="252"/>
    </location>
</feature>
<protein>
    <submittedName>
        <fullName evidence="6">ZinT/AdcA family metal-binding protein</fullName>
    </submittedName>
</protein>
<keyword evidence="2" id="KW-0862">Zinc</keyword>
<dbReference type="Proteomes" id="UP000447876">
    <property type="component" value="Unassembled WGS sequence"/>
</dbReference>
<dbReference type="EMBL" id="WNZW01000001">
    <property type="protein sequence ID" value="MUG43957.1"/>
    <property type="molecule type" value="Genomic_DNA"/>
</dbReference>
<evidence type="ECO:0000256" key="2">
    <source>
        <dbReference type="ARBA" id="ARBA00022833"/>
    </source>
</evidence>
<sequence>MKFGFIKSIAVFFLVVALLTACQETGTPIEEASISSELVEATRKNHDSVGHNHDHDHDHDHEHDTHHHDDEKLKEIYAGKFEDKEVSDRELSDWEGDWQSVYPYLLDGSLDTVLHNKAETNKDKSFEEYKEYYSMGYETDVERIVIQDNTITFYRNGEGKTGEYKYHGYEILTYDSGNRGVRYLFDLAGEADGLPAHVQFSDHSIYPTKAEHYHMYFGDADHETLLKQLSNWPTYYRSNLSGEEIAKEMIAH</sequence>
<evidence type="ECO:0000259" key="5">
    <source>
        <dbReference type="Pfam" id="PF09223"/>
    </source>
</evidence>
<dbReference type="Pfam" id="PF09223">
    <property type="entry name" value="ZinT"/>
    <property type="match status" value="1"/>
</dbReference>
<dbReference type="InterPro" id="IPR012674">
    <property type="entry name" value="Calycin"/>
</dbReference>
<reference evidence="6 7" key="1">
    <citation type="submission" date="2019-11" db="EMBL/GenBank/DDBJ databases">
        <title>Draft genome sequences of five Paenibacillus species of dairy origin.</title>
        <authorList>
            <person name="Olajide A.M."/>
            <person name="Chen S."/>
            <person name="Lapointe G."/>
        </authorList>
    </citation>
    <scope>NUCLEOTIDE SEQUENCE [LARGE SCALE GENOMIC DNA]</scope>
    <source>
        <strain evidence="6 7">12CR55</strain>
    </source>
</reference>
<feature type="signal peptide" evidence="4">
    <location>
        <begin position="1"/>
        <end position="23"/>
    </location>
</feature>
<dbReference type="PROSITE" id="PS51257">
    <property type="entry name" value="PROKAR_LIPOPROTEIN"/>
    <property type="match status" value="1"/>
</dbReference>
<gene>
    <name evidence="6" type="ORF">GNP95_02900</name>
</gene>
<dbReference type="RefSeq" id="WP_155609389.1">
    <property type="nucleotide sequence ID" value="NZ_WNZW01000001.1"/>
</dbReference>
<dbReference type="InterPro" id="IPR015304">
    <property type="entry name" value="ZinT_dom"/>
</dbReference>
<dbReference type="AlphaFoldDB" id="A0A7X2YY40"/>
<evidence type="ECO:0000256" key="1">
    <source>
        <dbReference type="ARBA" id="ARBA00022729"/>
    </source>
</evidence>
<feature type="domain" description="ZinT" evidence="5">
    <location>
        <begin position="74"/>
        <end position="252"/>
    </location>
</feature>
<evidence type="ECO:0000256" key="3">
    <source>
        <dbReference type="SAM" id="MobiDB-lite"/>
    </source>
</evidence>
<evidence type="ECO:0000313" key="6">
    <source>
        <dbReference type="EMBL" id="MUG43957.1"/>
    </source>
</evidence>
<organism evidence="6 7">
    <name type="scientific">Paenibacillus woosongensis</name>
    <dbReference type="NCBI Taxonomy" id="307580"/>
    <lineage>
        <taxon>Bacteria</taxon>
        <taxon>Bacillati</taxon>
        <taxon>Bacillota</taxon>
        <taxon>Bacilli</taxon>
        <taxon>Bacillales</taxon>
        <taxon>Paenibacillaceae</taxon>
        <taxon>Paenibacillus</taxon>
    </lineage>
</organism>
<comment type="caution">
    <text evidence="6">The sequence shown here is derived from an EMBL/GenBank/DDBJ whole genome shotgun (WGS) entry which is preliminary data.</text>
</comment>
<dbReference type="SUPFAM" id="SSF50814">
    <property type="entry name" value="Lipocalins"/>
    <property type="match status" value="1"/>
</dbReference>
<name>A0A7X2YY40_9BACL</name>
<evidence type="ECO:0000256" key="4">
    <source>
        <dbReference type="SAM" id="SignalP"/>
    </source>
</evidence>
<accession>A0A7X2YY40</accession>